<organism evidence="1">
    <name type="scientific">Siphoviridae sp. ct96x5</name>
    <dbReference type="NCBI Taxonomy" id="2825367"/>
    <lineage>
        <taxon>Viruses</taxon>
        <taxon>Duplodnaviria</taxon>
        <taxon>Heunggongvirae</taxon>
        <taxon>Uroviricota</taxon>
        <taxon>Caudoviricetes</taxon>
    </lineage>
</organism>
<evidence type="ECO:0000313" key="1">
    <source>
        <dbReference type="EMBL" id="DAE09439.1"/>
    </source>
</evidence>
<dbReference type="EMBL" id="BK015488">
    <property type="protein sequence ID" value="DAE09439.1"/>
    <property type="molecule type" value="Genomic_DNA"/>
</dbReference>
<accession>A0A8S5PQL5</accession>
<sequence>MRSRKTSGITESEILIRRRDACLKADPEQHQPQ</sequence>
<name>A0A8S5PQL5_9CAUD</name>
<protein>
    <submittedName>
        <fullName evidence="1">Uncharacterized protein</fullName>
    </submittedName>
</protein>
<proteinExistence type="predicted"/>
<reference evidence="1" key="1">
    <citation type="journal article" date="2021" name="Proc. Natl. Acad. Sci. U.S.A.">
        <title>A Catalog of Tens of Thousands of Viruses from Human Metagenomes Reveals Hidden Associations with Chronic Diseases.</title>
        <authorList>
            <person name="Tisza M.J."/>
            <person name="Buck C.B."/>
        </authorList>
    </citation>
    <scope>NUCLEOTIDE SEQUENCE</scope>
    <source>
        <strain evidence="1">Ct96x5</strain>
    </source>
</reference>